<keyword evidence="1" id="KW-0472">Membrane</keyword>
<accession>A0A3B0TRQ7</accession>
<evidence type="ECO:0000256" key="1">
    <source>
        <dbReference type="SAM" id="Phobius"/>
    </source>
</evidence>
<keyword evidence="1" id="KW-0812">Transmembrane</keyword>
<reference evidence="2" key="1">
    <citation type="submission" date="2018-06" db="EMBL/GenBank/DDBJ databases">
        <authorList>
            <person name="Zhirakovskaya E."/>
        </authorList>
    </citation>
    <scope>NUCLEOTIDE SEQUENCE</scope>
</reference>
<keyword evidence="1" id="KW-1133">Transmembrane helix</keyword>
<gene>
    <name evidence="2" type="ORF">MNBD_ALPHA12-891</name>
</gene>
<sequence>MNGLVRITGARELSNQLVFSAVMVLVSGLMN</sequence>
<dbReference type="AlphaFoldDB" id="A0A3B0TRQ7"/>
<feature type="transmembrane region" description="Helical" evidence="1">
    <location>
        <begin position="12"/>
        <end position="30"/>
    </location>
</feature>
<name>A0A3B0TRQ7_9ZZZZ</name>
<organism evidence="2">
    <name type="scientific">hydrothermal vent metagenome</name>
    <dbReference type="NCBI Taxonomy" id="652676"/>
    <lineage>
        <taxon>unclassified sequences</taxon>
        <taxon>metagenomes</taxon>
        <taxon>ecological metagenomes</taxon>
    </lineage>
</organism>
<proteinExistence type="predicted"/>
<dbReference type="EMBL" id="UOEO01000111">
    <property type="protein sequence ID" value="VAW19400.1"/>
    <property type="molecule type" value="Genomic_DNA"/>
</dbReference>
<protein>
    <submittedName>
        <fullName evidence="2">Uncharacterized protein</fullName>
    </submittedName>
</protein>
<evidence type="ECO:0000313" key="2">
    <source>
        <dbReference type="EMBL" id="VAW19400.1"/>
    </source>
</evidence>